<dbReference type="InterPro" id="IPR050091">
    <property type="entry name" value="PKS_NRPS_Biosynth_Enz"/>
</dbReference>
<dbReference type="Gene3D" id="3.40.47.10">
    <property type="match status" value="1"/>
</dbReference>
<proteinExistence type="predicted"/>
<dbReference type="InterPro" id="IPR020841">
    <property type="entry name" value="PKS_Beta-ketoAc_synthase_dom"/>
</dbReference>
<dbReference type="Gene3D" id="3.40.366.10">
    <property type="entry name" value="Malonyl-Coenzyme A Acyl Carrier Protein, domain 2"/>
    <property type="match status" value="1"/>
</dbReference>
<evidence type="ECO:0000256" key="1">
    <source>
        <dbReference type="ARBA" id="ARBA00022450"/>
    </source>
</evidence>
<dbReference type="SUPFAM" id="SSF52151">
    <property type="entry name" value="FabD/lysophospholipase-like"/>
    <property type="match status" value="1"/>
</dbReference>
<evidence type="ECO:0000259" key="9">
    <source>
        <dbReference type="PROSITE" id="PS52019"/>
    </source>
</evidence>
<keyword evidence="2" id="KW-0597">Phosphoprotein</keyword>
<dbReference type="SUPFAM" id="SSF47336">
    <property type="entry name" value="ACP-like"/>
    <property type="match status" value="1"/>
</dbReference>
<dbReference type="GO" id="GO:0005886">
    <property type="term" value="C:plasma membrane"/>
    <property type="evidence" value="ECO:0007669"/>
    <property type="project" value="TreeGrafter"/>
</dbReference>
<evidence type="ECO:0000313" key="11">
    <source>
        <dbReference type="Proteomes" id="UP000449969"/>
    </source>
</evidence>
<dbReference type="Gene3D" id="3.30.70.3290">
    <property type="match status" value="1"/>
</dbReference>
<evidence type="ECO:0000256" key="3">
    <source>
        <dbReference type="ARBA" id="ARBA00022679"/>
    </source>
</evidence>
<dbReference type="InterPro" id="IPR032821">
    <property type="entry name" value="PKS_assoc"/>
</dbReference>
<protein>
    <submittedName>
        <fullName evidence="10">SDR family NAD(P)-dependent oxidoreductase</fullName>
    </submittedName>
</protein>
<dbReference type="Pfam" id="PF14765">
    <property type="entry name" value="PS-DH"/>
    <property type="match status" value="1"/>
</dbReference>
<gene>
    <name evidence="10" type="ORF">GPL20_21660</name>
</gene>
<dbReference type="Gene3D" id="3.40.50.720">
    <property type="entry name" value="NAD(P)-binding Rossmann-like Domain"/>
    <property type="match status" value="3"/>
</dbReference>
<dbReference type="GO" id="GO:0006633">
    <property type="term" value="P:fatty acid biosynthetic process"/>
    <property type="evidence" value="ECO:0007669"/>
    <property type="project" value="InterPro"/>
</dbReference>
<evidence type="ECO:0000256" key="5">
    <source>
        <dbReference type="ARBA" id="ARBA00054155"/>
    </source>
</evidence>
<dbReference type="InterPro" id="IPR014031">
    <property type="entry name" value="Ketoacyl_synth_C"/>
</dbReference>
<evidence type="ECO:0000259" key="8">
    <source>
        <dbReference type="PROSITE" id="PS52004"/>
    </source>
</evidence>
<dbReference type="InterPro" id="IPR018201">
    <property type="entry name" value="Ketoacyl_synth_AS"/>
</dbReference>
<dbReference type="InterPro" id="IPR014030">
    <property type="entry name" value="Ketoacyl_synth_N"/>
</dbReference>
<feature type="active site" description="Proton acceptor; for dehydratase activity" evidence="6">
    <location>
        <position position="938"/>
    </location>
</feature>
<dbReference type="NCBIfam" id="NF041183">
    <property type="entry name" value="Pks2_ls1_myc"/>
    <property type="match status" value="1"/>
</dbReference>
<dbReference type="InterPro" id="IPR020806">
    <property type="entry name" value="PKS_PP-bd"/>
</dbReference>
<evidence type="ECO:0000259" key="7">
    <source>
        <dbReference type="PROSITE" id="PS50075"/>
    </source>
</evidence>
<sequence>MAFGSKVFSQKKVSIVTAIAVVGIGCRLPGHIDSPDALWGALLAGIDFVTDIPQQRWNADDYYVPVAGAPGRSVSRWGAFVDDPSGFDHRFFGIGEPEALAMDPQHRLLLEVTWEAAEHSGRDPRCLFGTDAGVFFGLSHQDYMQVTRDAGAMGQAYAFTGTPFSMASGRVAHAMGLTGPAITMDTACSSSLVAVHAARRSLLERECHIAFAGGAMLMFSPTTFASASGLGMLSPTGRCHAFDERADGFVRAEGCGVVMLKLLSDALRDNDRVLAVIRGSAVNQDGRTHNILTPSRAAQIAVIDRALSEAQVDPSSVGMIEAHGTGTPVGDTEEFHSLSTQYGRQSPCALGSLKSNLGHAESAAGVLGLIKTTLALAHGVVPRSLHFHRLPAHLQTIETRLFVPTDTVPWPSTSLDGLRRAAVSSYGMSGTNAHVVLEQAPQALASPLPLESTRTHEPPWLFPVSSTSPEALRASAGRLASWLDATAGGHRPSDVARTLACRRGHRPVRHALIAKTLDDLTAQLRGLAADASIDADWVDHNDRGPVFVFSGHGSQWESMGAALLDIDAVFAEAVAAIEPLIQTLSGFSVTDTLRQPGQLNGIERVQPAIFTVQVALAASLKAQGVVPSAVIGHSMGEVSAAVVAGALTLEDGVQVICHRAMLCQTLAGSGAMAVVGMAPAALRDDLARRLIDDVEIAVLAAPDSTVVGGSVQAVQRLVAAWQAEGLFAREVAVDVASHTSQVEPILAQLSKRLAGVTAHTPHTPMYSTVLLDSRESSVCDAAYWIDNLRHSVRFRPAVQAALEDGHRVFVELSPHPIVTRAVLQNAAAMDFAVRALPSMTRGEPMHNGLLDLVGAIYVAGAAIDFSVLYPDGPLLDLPLPAWTHYPLFLAPATPAAGAHHVLSTHPLLNVHRALHEEPERHIWASEIGLNAHPWLADHRVNGMPLFPGAAFCEMALAAARTALGTSLVEVRAMTFDHALRLEPSMPIVCTAVLDRPGELNFRLESRAKSEPQVHASAQLSAAVSAKPPPAYDIAALRAAHAAPVAAGEVWRWFDSQGIQFGPSFRALAPSLALSADSASLFADLRLPTSLQTGARGYTVHPVLLDACFQSVGAFTQVVLGTKGRLLLPLSVRSLRLHRADADAAHCITRFVAMDALHVEVDIDLLDASGRVLLSVDGLAMGSGVAGQHADAVACNSRLLDVVWEAWDVPRAMVKPGDGAWLLLDADSAGHQLTMELEGSLRQQGFETRILSSAGAGQGGVWREQIEDVLHQYRPGAVVVVLPRSNEPATPDATRANIASLQHVTNALTDCERRPRLFVVTCMAQRALPDDSVQLAHAGVRGWLRAVGAEFPALHPTQIDVNLQADVLLIQRQLLSGSDEDETALRGDSAYVARLQRSPLGHADRRTVDRDATRDGLRVEIRVPGDVQSLEMAAFERCAPEAGEVEVAVHATSINFADVLVALGRYPSFDGRAQGLGLDFAGIVTAVGPGLSPFRVGDRVAGLCCGGAWGTYLTCDARLLVAIPRTLTDVEAAAIVTTTATAWYGLEDLARIGPGDKVLIHSATGGVGQAAVAIARAAGAEIFATAGSEARQELLRADGISHVYDSRSVAFAEQIRRDTAGYGVDIVLNSLTGASQRAGLGLLATGGRFIEIGKKDIYGGTWLGLSPFKRNLSFFAVDLAQMCITAPARVQALLSRVMRLADEERLALPDIATYPLADAACAIRVVSGAGHTGKLVLTVPRTGHYRVPEVPKRFTPFRRDGAYIVTGGLGGLGLFLADAMSAAGAGRVILNARSKPTDAATSMMVAMRARGTEVEVICADIAEPSTARRLVEAATATGLPLRGVLHGAAVVEDGILPSVTEERLHRNWAPKAEGAWYLHEATLKQQLDWFCCFSSVAALFGSPGQSAYAAANSWLDTFTQWRRAQGLPSSAIAWGAWADIGAGAHLSARGDARMIEPRDGVYAFETLLRHDRGYAAYAHLDGAPWLTALCARSPFGAAMSQAPEAAGDPARRLRVEFGRTPPDERPALLRRLIIEHLGVILRRTVNPDRSFFDYGLDSLGTLQLLIALEADTGIRLRAVDVTTVRALADTLSGAMQELQPAGADARD</sequence>
<dbReference type="PROSITE" id="PS51257">
    <property type="entry name" value="PROKAR_LIPOPROTEIN"/>
    <property type="match status" value="1"/>
</dbReference>
<dbReference type="SUPFAM" id="SSF51735">
    <property type="entry name" value="NAD(P)-binding Rossmann-fold domains"/>
    <property type="match status" value="3"/>
</dbReference>
<dbReference type="PANTHER" id="PTHR43775">
    <property type="entry name" value="FATTY ACID SYNTHASE"/>
    <property type="match status" value="1"/>
</dbReference>
<dbReference type="GO" id="GO:0016491">
    <property type="term" value="F:oxidoreductase activity"/>
    <property type="evidence" value="ECO:0007669"/>
    <property type="project" value="InterPro"/>
</dbReference>
<dbReference type="InterPro" id="IPR049552">
    <property type="entry name" value="PKS_DH_N"/>
</dbReference>
<dbReference type="PROSITE" id="PS00606">
    <property type="entry name" value="KS3_1"/>
    <property type="match status" value="1"/>
</dbReference>
<evidence type="ECO:0000256" key="2">
    <source>
        <dbReference type="ARBA" id="ARBA00022553"/>
    </source>
</evidence>
<dbReference type="Pfam" id="PF02801">
    <property type="entry name" value="Ketoacyl-synt_C"/>
    <property type="match status" value="1"/>
</dbReference>
<dbReference type="Pfam" id="PF00698">
    <property type="entry name" value="Acyl_transf_1"/>
    <property type="match status" value="1"/>
</dbReference>
<dbReference type="GO" id="GO:0004312">
    <property type="term" value="F:fatty acid synthase activity"/>
    <property type="evidence" value="ECO:0007669"/>
    <property type="project" value="TreeGrafter"/>
</dbReference>
<dbReference type="PANTHER" id="PTHR43775:SF37">
    <property type="entry name" value="SI:DKEY-61P9.11"/>
    <property type="match status" value="1"/>
</dbReference>
<dbReference type="GO" id="GO:0071770">
    <property type="term" value="P:DIM/DIP cell wall layer assembly"/>
    <property type="evidence" value="ECO:0007669"/>
    <property type="project" value="TreeGrafter"/>
</dbReference>
<dbReference type="Pfam" id="PF08659">
    <property type="entry name" value="KR"/>
    <property type="match status" value="1"/>
</dbReference>
<evidence type="ECO:0000313" key="10">
    <source>
        <dbReference type="EMBL" id="MVT75614.1"/>
    </source>
</evidence>
<dbReference type="InterPro" id="IPR001227">
    <property type="entry name" value="Ac_transferase_dom_sf"/>
</dbReference>
<dbReference type="Gene3D" id="3.10.129.110">
    <property type="entry name" value="Polyketide synthase dehydratase"/>
    <property type="match status" value="1"/>
</dbReference>
<keyword evidence="11" id="KW-1185">Reference proteome</keyword>
<dbReference type="Pfam" id="PF16197">
    <property type="entry name" value="KAsynt_C_assoc"/>
    <property type="match status" value="1"/>
</dbReference>
<dbReference type="PROSITE" id="PS50075">
    <property type="entry name" value="CARRIER"/>
    <property type="match status" value="1"/>
</dbReference>
<evidence type="ECO:0000256" key="4">
    <source>
        <dbReference type="ARBA" id="ARBA00023268"/>
    </source>
</evidence>
<dbReference type="SMART" id="SM00825">
    <property type="entry name" value="PKS_KS"/>
    <property type="match status" value="1"/>
</dbReference>
<dbReference type="Pfam" id="PF13602">
    <property type="entry name" value="ADH_zinc_N_2"/>
    <property type="match status" value="1"/>
</dbReference>
<dbReference type="InterPro" id="IPR016039">
    <property type="entry name" value="Thiolase-like"/>
</dbReference>
<dbReference type="CDD" id="cd05195">
    <property type="entry name" value="enoyl_red"/>
    <property type="match status" value="1"/>
</dbReference>
<dbReference type="EMBL" id="WQNE01000018">
    <property type="protein sequence ID" value="MVT75614.1"/>
    <property type="molecule type" value="Genomic_DNA"/>
</dbReference>
<comment type="function">
    <text evidence="5">Involved in production of the polyketide antibiotic thailandamide.</text>
</comment>
<dbReference type="InterPro" id="IPR014043">
    <property type="entry name" value="Acyl_transferase_dom"/>
</dbReference>
<keyword evidence="3" id="KW-0808">Transferase</keyword>
<dbReference type="InterPro" id="IPR049551">
    <property type="entry name" value="PKS_DH_C"/>
</dbReference>
<evidence type="ECO:0000256" key="6">
    <source>
        <dbReference type="PROSITE-ProRule" id="PRU01363"/>
    </source>
</evidence>
<dbReference type="SMART" id="SM00822">
    <property type="entry name" value="PKS_KR"/>
    <property type="match status" value="1"/>
</dbReference>
<dbReference type="FunFam" id="3.40.50.720:FF:000209">
    <property type="entry name" value="Polyketide synthase Pks12"/>
    <property type="match status" value="1"/>
</dbReference>
<keyword evidence="4" id="KW-0511">Multifunctional enzyme</keyword>
<dbReference type="InterPro" id="IPR042104">
    <property type="entry name" value="PKS_dehydratase_sf"/>
</dbReference>
<reference evidence="10 11" key="1">
    <citation type="submission" date="2019-12" db="EMBL/GenBank/DDBJ databases">
        <title>Draft genome sequences Bradyrhizobium cajani AMBPC1010, Bradyrhizobium pachyrhizi AMBPC1040 and Bradyrhizobium yuanmingense ALSPC3051, three plant growth promoting strains isolated from nodules of Cajanus cajan L. in Dominican Republic.</title>
        <authorList>
            <person name="Flores-Felix J.D."/>
            <person name="Araujo J."/>
            <person name="Diaz-Alcantara C."/>
            <person name="Gonzalez-Andres F."/>
            <person name="Velazquez E."/>
        </authorList>
    </citation>
    <scope>NUCLEOTIDE SEQUENCE [LARGE SCALE GENOMIC DNA]</scope>
    <source>
        <strain evidence="10 11">1010</strain>
    </source>
</reference>
<dbReference type="SMART" id="SM00826">
    <property type="entry name" value="PKS_DH"/>
    <property type="match status" value="1"/>
</dbReference>
<dbReference type="Pfam" id="PF00550">
    <property type="entry name" value="PP-binding"/>
    <property type="match status" value="1"/>
</dbReference>
<dbReference type="InterPro" id="IPR057326">
    <property type="entry name" value="KR_dom"/>
</dbReference>
<dbReference type="InterPro" id="IPR053386">
    <property type="entry name" value="MBFA_synthase"/>
</dbReference>
<feature type="domain" description="PKS/mFAS DH" evidence="9">
    <location>
        <begin position="905"/>
        <end position="1189"/>
    </location>
</feature>
<dbReference type="InterPro" id="IPR036736">
    <property type="entry name" value="ACP-like_sf"/>
</dbReference>
<feature type="region of interest" description="N-terminal hotdog fold" evidence="6">
    <location>
        <begin position="905"/>
        <end position="1026"/>
    </location>
</feature>
<dbReference type="InterPro" id="IPR049900">
    <property type="entry name" value="PKS_mFAS_DH"/>
</dbReference>
<dbReference type="Proteomes" id="UP000449969">
    <property type="component" value="Unassembled WGS sequence"/>
</dbReference>
<dbReference type="InterPro" id="IPR013154">
    <property type="entry name" value="ADH-like_N"/>
</dbReference>
<dbReference type="InterPro" id="IPR016035">
    <property type="entry name" value="Acyl_Trfase/lysoPLipase"/>
</dbReference>
<dbReference type="SUPFAM" id="SSF53901">
    <property type="entry name" value="Thiolase-like"/>
    <property type="match status" value="1"/>
</dbReference>
<dbReference type="InterPro" id="IPR020807">
    <property type="entry name" value="PKS_DH"/>
</dbReference>
<dbReference type="Pfam" id="PF00109">
    <property type="entry name" value="ketoacyl-synt"/>
    <property type="match status" value="1"/>
</dbReference>
<dbReference type="GO" id="GO:0005737">
    <property type="term" value="C:cytoplasm"/>
    <property type="evidence" value="ECO:0007669"/>
    <property type="project" value="TreeGrafter"/>
</dbReference>
<comment type="caution">
    <text evidence="10">The sequence shown here is derived from an EMBL/GenBank/DDBJ whole genome shotgun (WGS) entry which is preliminary data.</text>
</comment>
<dbReference type="FunFam" id="3.40.47.10:FF:000019">
    <property type="entry name" value="Polyketide synthase type I"/>
    <property type="match status" value="1"/>
</dbReference>
<feature type="region of interest" description="C-terminal hotdog fold" evidence="6">
    <location>
        <begin position="1041"/>
        <end position="1189"/>
    </location>
</feature>
<feature type="active site" description="Proton donor; for dehydratase activity" evidence="6">
    <location>
        <position position="1105"/>
    </location>
</feature>
<dbReference type="GO" id="GO:0004315">
    <property type="term" value="F:3-oxoacyl-[acyl-carrier-protein] synthase activity"/>
    <property type="evidence" value="ECO:0007669"/>
    <property type="project" value="InterPro"/>
</dbReference>
<dbReference type="Pfam" id="PF08240">
    <property type="entry name" value="ADH_N"/>
    <property type="match status" value="1"/>
</dbReference>
<organism evidence="10 11">
    <name type="scientific">Bradyrhizobium cajani</name>
    <dbReference type="NCBI Taxonomy" id="1928661"/>
    <lineage>
        <taxon>Bacteria</taxon>
        <taxon>Pseudomonadati</taxon>
        <taxon>Pseudomonadota</taxon>
        <taxon>Alphaproteobacteria</taxon>
        <taxon>Hyphomicrobiales</taxon>
        <taxon>Nitrobacteraceae</taxon>
        <taxon>Bradyrhizobium</taxon>
    </lineage>
</organism>
<dbReference type="Gene3D" id="1.10.1200.10">
    <property type="entry name" value="ACP-like"/>
    <property type="match status" value="1"/>
</dbReference>
<dbReference type="SMART" id="SM00827">
    <property type="entry name" value="PKS_AT"/>
    <property type="match status" value="1"/>
</dbReference>
<dbReference type="SMART" id="SM00823">
    <property type="entry name" value="PKS_PP"/>
    <property type="match status" value="1"/>
</dbReference>
<dbReference type="Pfam" id="PF21089">
    <property type="entry name" value="PKS_DH_N"/>
    <property type="match status" value="1"/>
</dbReference>
<accession>A0A844TI50</accession>
<dbReference type="InterPro" id="IPR009081">
    <property type="entry name" value="PP-bd_ACP"/>
</dbReference>
<dbReference type="SMART" id="SM00829">
    <property type="entry name" value="PKS_ER"/>
    <property type="match status" value="1"/>
</dbReference>
<keyword evidence="1" id="KW-0596">Phosphopantetheine</keyword>
<dbReference type="InterPro" id="IPR011032">
    <property type="entry name" value="GroES-like_sf"/>
</dbReference>
<dbReference type="InterPro" id="IPR013968">
    <property type="entry name" value="PKS_KR"/>
</dbReference>
<dbReference type="CDD" id="cd00833">
    <property type="entry name" value="PKS"/>
    <property type="match status" value="1"/>
</dbReference>
<dbReference type="SUPFAM" id="SSF55048">
    <property type="entry name" value="Probable ACP-binding domain of malonyl-CoA ACP transacylase"/>
    <property type="match status" value="1"/>
</dbReference>
<name>A0A844TI50_9BRAD</name>
<dbReference type="PROSITE" id="PS52019">
    <property type="entry name" value="PKS_MFAS_DH"/>
    <property type="match status" value="1"/>
</dbReference>
<dbReference type="InterPro" id="IPR020843">
    <property type="entry name" value="ER"/>
</dbReference>
<dbReference type="Gene3D" id="3.90.180.10">
    <property type="entry name" value="Medium-chain alcohol dehydrogenases, catalytic domain"/>
    <property type="match status" value="1"/>
</dbReference>
<dbReference type="InterPro" id="IPR016036">
    <property type="entry name" value="Malonyl_transacylase_ACP-bd"/>
</dbReference>
<dbReference type="GO" id="GO:0031177">
    <property type="term" value="F:phosphopantetheine binding"/>
    <property type="evidence" value="ECO:0007669"/>
    <property type="project" value="InterPro"/>
</dbReference>
<dbReference type="PROSITE" id="PS52004">
    <property type="entry name" value="KS3_2"/>
    <property type="match status" value="1"/>
</dbReference>
<feature type="domain" description="Ketosynthase family 3 (KS3)" evidence="8">
    <location>
        <begin position="16"/>
        <end position="439"/>
    </location>
</feature>
<dbReference type="InterPro" id="IPR036291">
    <property type="entry name" value="NAD(P)-bd_dom_sf"/>
</dbReference>
<feature type="domain" description="Carrier" evidence="7">
    <location>
        <begin position="2022"/>
        <end position="2101"/>
    </location>
</feature>
<dbReference type="SUPFAM" id="SSF50129">
    <property type="entry name" value="GroES-like"/>
    <property type="match status" value="1"/>
</dbReference>